<dbReference type="Pfam" id="PF01526">
    <property type="entry name" value="DDE_Tnp_Tn3"/>
    <property type="match status" value="1"/>
</dbReference>
<evidence type="ECO:0000313" key="2">
    <source>
        <dbReference type="EMBL" id="BDS15678.1"/>
    </source>
</evidence>
<organism evidence="2 3">
    <name type="scientific">Aureispira anguillae</name>
    <dbReference type="NCBI Taxonomy" id="2864201"/>
    <lineage>
        <taxon>Bacteria</taxon>
        <taxon>Pseudomonadati</taxon>
        <taxon>Bacteroidota</taxon>
        <taxon>Saprospiria</taxon>
        <taxon>Saprospirales</taxon>
        <taxon>Saprospiraceae</taxon>
        <taxon>Aureispira</taxon>
    </lineage>
</organism>
<reference evidence="2" key="1">
    <citation type="submission" date="2022-09" db="EMBL/GenBank/DDBJ databases">
        <title>Aureispira anguillicida sp. nov., isolated from Leptocephalus of Japanese eel Anguilla japonica.</title>
        <authorList>
            <person name="Yuasa K."/>
            <person name="Mekata T."/>
            <person name="Ikunari K."/>
        </authorList>
    </citation>
    <scope>NUCLEOTIDE SEQUENCE</scope>
    <source>
        <strain evidence="2">EL160426</strain>
        <plasmid evidence="2">pAUEb</plasmid>
    </source>
</reference>
<dbReference type="EMBL" id="AP026869">
    <property type="protein sequence ID" value="BDS15678.1"/>
    <property type="molecule type" value="Genomic_DNA"/>
</dbReference>
<evidence type="ECO:0000313" key="3">
    <source>
        <dbReference type="Proteomes" id="UP001060919"/>
    </source>
</evidence>
<keyword evidence="3" id="KW-1185">Reference proteome</keyword>
<geneLocation type="plasmid" evidence="2 3">
    <name>pAUEb</name>
</geneLocation>
<dbReference type="InterPro" id="IPR002513">
    <property type="entry name" value="Tn3_Tnp_DDE_dom"/>
</dbReference>
<protein>
    <submittedName>
        <fullName evidence="2">Transposase</fullName>
    </submittedName>
</protein>
<dbReference type="Proteomes" id="UP001060919">
    <property type="component" value="Plasmid pAUEb"/>
</dbReference>
<proteinExistence type="predicted"/>
<accession>A0A915YMS3</accession>
<dbReference type="RefSeq" id="WP_264793716.1">
    <property type="nucleotide sequence ID" value="NZ_AP026869.1"/>
</dbReference>
<dbReference type="KEGG" id="aup:AsAng_0064620"/>
<evidence type="ECO:0000259" key="1">
    <source>
        <dbReference type="Pfam" id="PF01526"/>
    </source>
</evidence>
<dbReference type="AlphaFoldDB" id="A0A915YMS3"/>
<dbReference type="GO" id="GO:0004803">
    <property type="term" value="F:transposase activity"/>
    <property type="evidence" value="ECO:0007669"/>
    <property type="project" value="InterPro"/>
</dbReference>
<name>A0A915YMS3_9BACT</name>
<gene>
    <name evidence="2" type="ORF">AsAng_0064620</name>
</gene>
<keyword evidence="2" id="KW-0614">Plasmid</keyword>
<feature type="domain" description="Tn3 transposase DDE" evidence="1">
    <location>
        <begin position="147"/>
        <end position="541"/>
    </location>
</feature>
<sequence length="560" mass="65009">MHHWNLQKEALFHETSNFRVSLYKILLFDTIFYGIKSGQLNLKYSYRYKAYNEYLIEETNWKNNQDVLLQKAGLSHLKNWNGVSNILKPRLSEHFVRTNQVILEGKNPHFILNKNGKFHVKTPKIEKEEIKNALAIFPNEKIIPISEILATVNQITGYLDAFEHYHPHYRKQRPDENVFFAGIMAYGCNLGVETMAKVAHSLAALELENTVNWYFDLENIQKATDKINNFMDSLDLANQFKKQKDKLLTSSDGQKIEMASEQTIDAAYSYKHTGKSKGVTAYSFIDERFIPFYSTIISTAEREGIYVIDGLSHNEVIRSTTHSTDTHGYTEAVFALKDLLGFGFAPRIAKLYKQNIYAFEKNEQYSNKGFPILPDGYINIELIEENWDAILRLLVSIKLKYCTASQIFKRLNSYSRQHPVYKGLKEYGKVTKTIFILRYIDSLELRQAIQKQLNIIELSNRLSSAITVANAGEMIFLNHRDQLIADACKNLIKSAITCWNYLYLPRYIQKLKTESEKQKFITALKQRTVITWRHIYFNGLYDFSDEKLEDSFSVITLSKL</sequence>
<dbReference type="GO" id="GO:0006313">
    <property type="term" value="P:DNA transposition"/>
    <property type="evidence" value="ECO:0007669"/>
    <property type="project" value="InterPro"/>
</dbReference>